<comment type="caution">
    <text evidence="2">The sequence shown here is derived from an EMBL/GenBank/DDBJ whole genome shotgun (WGS) entry which is preliminary data.</text>
</comment>
<organism evidence="2 3">
    <name type="scientific">Aspergillus pseudoustus</name>
    <dbReference type="NCBI Taxonomy" id="1810923"/>
    <lineage>
        <taxon>Eukaryota</taxon>
        <taxon>Fungi</taxon>
        <taxon>Dikarya</taxon>
        <taxon>Ascomycota</taxon>
        <taxon>Pezizomycotina</taxon>
        <taxon>Eurotiomycetes</taxon>
        <taxon>Eurotiomycetidae</taxon>
        <taxon>Eurotiales</taxon>
        <taxon>Aspergillaceae</taxon>
        <taxon>Aspergillus</taxon>
        <taxon>Aspergillus subgen. Nidulantes</taxon>
    </lineage>
</organism>
<sequence length="200" mass="22621">MNCIFLRNPPRRSRADQAGGSKPRRPRRPKGKASTRIPSQLRKSKKQHGQAHDSTTHATAEMNADNEPHVAQDEAPAARAAWNLPLSDTTTSHQRPAVGTDEQERTEPTNNDYEEDANHPDANESTLPEIVNFNENLDIGWYTSFARWAKPIVLCGARIHTPGWRVLVEHQKNQRYVLGALRGRRHRNAIFQPEVGFKVL</sequence>
<dbReference type="Proteomes" id="UP001610446">
    <property type="component" value="Unassembled WGS sequence"/>
</dbReference>
<reference evidence="2 3" key="1">
    <citation type="submission" date="2024-07" db="EMBL/GenBank/DDBJ databases">
        <title>Section-level genome sequencing and comparative genomics of Aspergillus sections Usti and Cavernicolus.</title>
        <authorList>
            <consortium name="Lawrence Berkeley National Laboratory"/>
            <person name="Nybo J.L."/>
            <person name="Vesth T.C."/>
            <person name="Theobald S."/>
            <person name="Frisvad J.C."/>
            <person name="Larsen T.O."/>
            <person name="Kjaerboelling I."/>
            <person name="Rothschild-Mancinelli K."/>
            <person name="Lyhne E.K."/>
            <person name="Kogle M.E."/>
            <person name="Barry K."/>
            <person name="Clum A."/>
            <person name="Na H."/>
            <person name="Ledsgaard L."/>
            <person name="Lin J."/>
            <person name="Lipzen A."/>
            <person name="Kuo A."/>
            <person name="Riley R."/>
            <person name="Mondo S."/>
            <person name="Labutti K."/>
            <person name="Haridas S."/>
            <person name="Pangalinan J."/>
            <person name="Salamov A.A."/>
            <person name="Simmons B.A."/>
            <person name="Magnuson J.K."/>
            <person name="Chen J."/>
            <person name="Drula E."/>
            <person name="Henrissat B."/>
            <person name="Wiebenga A."/>
            <person name="Lubbers R.J."/>
            <person name="Gomes A.C."/>
            <person name="Makela M.R."/>
            <person name="Stajich J."/>
            <person name="Grigoriev I.V."/>
            <person name="Mortensen U.H."/>
            <person name="De Vries R.P."/>
            <person name="Baker S.E."/>
            <person name="Andersen M.R."/>
        </authorList>
    </citation>
    <scope>NUCLEOTIDE SEQUENCE [LARGE SCALE GENOMIC DNA]</scope>
    <source>
        <strain evidence="2 3">CBS 123904</strain>
    </source>
</reference>
<protein>
    <submittedName>
        <fullName evidence="2">Uncharacterized protein</fullName>
    </submittedName>
</protein>
<feature type="region of interest" description="Disordered" evidence="1">
    <location>
        <begin position="86"/>
        <end position="124"/>
    </location>
</feature>
<evidence type="ECO:0000256" key="1">
    <source>
        <dbReference type="SAM" id="MobiDB-lite"/>
    </source>
</evidence>
<name>A0ABR4JYA3_9EURO</name>
<gene>
    <name evidence="2" type="ORF">BJY01DRAFT_184242</name>
</gene>
<accession>A0ABR4JYA3</accession>
<feature type="region of interest" description="Disordered" evidence="1">
    <location>
        <begin position="1"/>
        <end position="63"/>
    </location>
</feature>
<evidence type="ECO:0000313" key="2">
    <source>
        <dbReference type="EMBL" id="KAL2844969.1"/>
    </source>
</evidence>
<dbReference type="EMBL" id="JBFXLU010000076">
    <property type="protein sequence ID" value="KAL2844969.1"/>
    <property type="molecule type" value="Genomic_DNA"/>
</dbReference>
<proteinExistence type="predicted"/>
<evidence type="ECO:0000313" key="3">
    <source>
        <dbReference type="Proteomes" id="UP001610446"/>
    </source>
</evidence>
<feature type="compositionally biased region" description="Basic residues" evidence="1">
    <location>
        <begin position="22"/>
        <end position="33"/>
    </location>
</feature>
<keyword evidence="3" id="KW-1185">Reference proteome</keyword>